<keyword evidence="1" id="KW-0677">Repeat</keyword>
<feature type="coiled-coil region" evidence="4">
    <location>
        <begin position="228"/>
        <end position="258"/>
    </location>
</feature>
<dbReference type="RefSeq" id="XP_030079242.1">
    <property type="nucleotide sequence ID" value="XM_030223382.1"/>
</dbReference>
<dbReference type="InterPro" id="IPR035914">
    <property type="entry name" value="Sperma_CUB_dom_sf"/>
</dbReference>
<dbReference type="Pfam" id="PF00431">
    <property type="entry name" value="CUB"/>
    <property type="match status" value="1"/>
</dbReference>
<feature type="domain" description="CUB" evidence="5">
    <location>
        <begin position="35"/>
        <end position="150"/>
    </location>
</feature>
<evidence type="ECO:0000256" key="1">
    <source>
        <dbReference type="ARBA" id="ARBA00022737"/>
    </source>
</evidence>
<proteinExistence type="predicted"/>
<dbReference type="Proteomes" id="UP000504633">
    <property type="component" value="Unplaced"/>
</dbReference>
<dbReference type="PROSITE" id="PS01180">
    <property type="entry name" value="CUB"/>
    <property type="match status" value="1"/>
</dbReference>
<dbReference type="Gene3D" id="2.60.120.290">
    <property type="entry name" value="Spermadhesin, CUB domain"/>
    <property type="match status" value="1"/>
</dbReference>
<evidence type="ECO:0000256" key="2">
    <source>
        <dbReference type="ARBA" id="ARBA00023157"/>
    </source>
</evidence>
<sequence length="717" mass="80560">MSQDFSNTAQNLRVAAILVSSSCASVHDELPQCTLQGVYRERQSLIESPNYPDTYPFNSCVDYVIRSPYRCPTKFHVQFLDFQLELSANCSHDYVAVGLQQDERDMDVLCGEVRGIKKYQTPDGILRLRFLSDDSPWTTGGGFRLLVTRLACEREEVTARGLDRDNADDDLDDTVQVTAQLPNKKQQQHRNFSLPAAYPAYPTYPGSSFAGGFYLPAAPPCNDNKSPLQLQQQQQQQLQQLQQQLQQQQQQQQQLLQPQPFSQQQQLLLPQQWQLLQQQWLQQQQWQQLLQQQQQQQQLTQQQQPGQQQQLLQQQQQLAKQQLLQSQEQQLPSISEQYQTSSFQSPNALLRDYDPQFGGQVDLCCISSFNQAHFYLSSPGFPRTVLNALLPNQQRDCVFYLEKSSPNVAGLRIQFKFFDFGHSAGAVYPAPIAPGASSCSGDFVEVDGQRYCGCRSGHIHKSFWPQGRKALRLRMGQSGGSATNGFLLEIFHDQDTSNYGLNLNNPLSRPGLGAYQPQLGAIQPQLGALQPQLGALQPQLGGLQPQLGGLQSQLGYQPSLGGLPSLGGYQPGLGGYQPQSTLWPNYPGRLPSYPLSPLSPLLPTPYRQSRQSGSWAHARGLDAQQPSRVVETNSTRKEFYYFDADEAFARAALDDDEEVKTTPTTTPRPVKLSTKAFEQSSCTFDYMEVLRLSVDTLWITKPICFAPLRSWFSNIFG</sequence>
<keyword evidence="6" id="KW-1185">Reference proteome</keyword>
<dbReference type="KEGG" id="dhe:111595837"/>
<name>A0A6J2SSN6_DROHY</name>
<dbReference type="OrthoDB" id="6369184at2759"/>
<accession>A0A6J2SSN6</accession>
<dbReference type="AlphaFoldDB" id="A0A6J2SSN6"/>
<evidence type="ECO:0000259" key="5">
    <source>
        <dbReference type="PROSITE" id="PS01180"/>
    </source>
</evidence>
<gene>
    <name evidence="7" type="primary">LOC111595837</name>
</gene>
<keyword evidence="2" id="KW-1015">Disulfide bond</keyword>
<dbReference type="GeneID" id="111595837"/>
<evidence type="ECO:0000256" key="3">
    <source>
        <dbReference type="PROSITE-ProRule" id="PRU00059"/>
    </source>
</evidence>
<comment type="caution">
    <text evidence="3">Lacks conserved residue(s) required for the propagation of feature annotation.</text>
</comment>
<evidence type="ECO:0000313" key="6">
    <source>
        <dbReference type="Proteomes" id="UP000504633"/>
    </source>
</evidence>
<dbReference type="InterPro" id="IPR000859">
    <property type="entry name" value="CUB_dom"/>
</dbReference>
<evidence type="ECO:0000313" key="7">
    <source>
        <dbReference type="RefSeq" id="XP_030079242.1"/>
    </source>
</evidence>
<dbReference type="OMA" id="TRKEFYY"/>
<reference evidence="7" key="1">
    <citation type="submission" date="2025-08" db="UniProtKB">
        <authorList>
            <consortium name="RefSeq"/>
        </authorList>
    </citation>
    <scope>IDENTIFICATION</scope>
    <source>
        <strain evidence="7">15085-1641.00</strain>
        <tissue evidence="7">Whole body</tissue>
    </source>
</reference>
<evidence type="ECO:0000256" key="4">
    <source>
        <dbReference type="SAM" id="Coils"/>
    </source>
</evidence>
<dbReference type="SUPFAM" id="SSF49854">
    <property type="entry name" value="Spermadhesin, CUB domain"/>
    <property type="match status" value="1"/>
</dbReference>
<organism evidence="6 7">
    <name type="scientific">Drosophila hydei</name>
    <name type="common">Fruit fly</name>
    <dbReference type="NCBI Taxonomy" id="7224"/>
    <lineage>
        <taxon>Eukaryota</taxon>
        <taxon>Metazoa</taxon>
        <taxon>Ecdysozoa</taxon>
        <taxon>Arthropoda</taxon>
        <taxon>Hexapoda</taxon>
        <taxon>Insecta</taxon>
        <taxon>Pterygota</taxon>
        <taxon>Neoptera</taxon>
        <taxon>Endopterygota</taxon>
        <taxon>Diptera</taxon>
        <taxon>Brachycera</taxon>
        <taxon>Muscomorpha</taxon>
        <taxon>Ephydroidea</taxon>
        <taxon>Drosophilidae</taxon>
        <taxon>Drosophila</taxon>
    </lineage>
</organism>
<dbReference type="PANTHER" id="PTHR24251">
    <property type="entry name" value="OVOCHYMASE-RELATED"/>
    <property type="match status" value="1"/>
</dbReference>
<dbReference type="SMART" id="SM00042">
    <property type="entry name" value="CUB"/>
    <property type="match status" value="1"/>
</dbReference>
<protein>
    <submittedName>
        <fullName evidence="7">Uncharacterized protein LOC111595837</fullName>
    </submittedName>
</protein>
<dbReference type="CDD" id="cd00041">
    <property type="entry name" value="CUB"/>
    <property type="match status" value="1"/>
</dbReference>
<keyword evidence="4" id="KW-0175">Coiled coil</keyword>